<dbReference type="RefSeq" id="XP_062680140.1">
    <property type="nucleotide sequence ID" value="XM_062826936.1"/>
</dbReference>
<dbReference type="AlphaFoldDB" id="A0AAE0JBY5"/>
<keyword evidence="3" id="KW-1185">Reference proteome</keyword>
<keyword evidence="1" id="KW-0812">Transmembrane</keyword>
<name>A0AAE0JBY5_9PEZI</name>
<protein>
    <recommendedName>
        <fullName evidence="4">Transmembrane protein</fullName>
    </recommendedName>
</protein>
<feature type="transmembrane region" description="Helical" evidence="1">
    <location>
        <begin position="39"/>
        <end position="60"/>
    </location>
</feature>
<keyword evidence="1" id="KW-1133">Transmembrane helix</keyword>
<gene>
    <name evidence="2" type="ORF">B0H65DRAFT_467982</name>
</gene>
<keyword evidence="1" id="KW-0472">Membrane</keyword>
<evidence type="ECO:0008006" key="4">
    <source>
        <dbReference type="Google" id="ProtNLM"/>
    </source>
</evidence>
<evidence type="ECO:0000313" key="2">
    <source>
        <dbReference type="EMBL" id="KAK3342347.1"/>
    </source>
</evidence>
<organism evidence="2 3">
    <name type="scientific">Neurospora tetraspora</name>
    <dbReference type="NCBI Taxonomy" id="94610"/>
    <lineage>
        <taxon>Eukaryota</taxon>
        <taxon>Fungi</taxon>
        <taxon>Dikarya</taxon>
        <taxon>Ascomycota</taxon>
        <taxon>Pezizomycotina</taxon>
        <taxon>Sordariomycetes</taxon>
        <taxon>Sordariomycetidae</taxon>
        <taxon>Sordariales</taxon>
        <taxon>Sordariaceae</taxon>
        <taxon>Neurospora</taxon>
    </lineage>
</organism>
<dbReference type="Proteomes" id="UP001278500">
    <property type="component" value="Unassembled WGS sequence"/>
</dbReference>
<reference evidence="2" key="2">
    <citation type="submission" date="2023-06" db="EMBL/GenBank/DDBJ databases">
        <authorList>
            <consortium name="Lawrence Berkeley National Laboratory"/>
            <person name="Haridas S."/>
            <person name="Hensen N."/>
            <person name="Bonometti L."/>
            <person name="Westerberg I."/>
            <person name="Brannstrom I.O."/>
            <person name="Guillou S."/>
            <person name="Cros-Aarteil S."/>
            <person name="Calhoun S."/>
            <person name="Kuo A."/>
            <person name="Mondo S."/>
            <person name="Pangilinan J."/>
            <person name="Riley R."/>
            <person name="Labutti K."/>
            <person name="Andreopoulos B."/>
            <person name="Lipzen A."/>
            <person name="Chen C."/>
            <person name="Yanf M."/>
            <person name="Daum C."/>
            <person name="Ng V."/>
            <person name="Clum A."/>
            <person name="Steindorff A."/>
            <person name="Ohm R."/>
            <person name="Martin F."/>
            <person name="Silar P."/>
            <person name="Natvig D."/>
            <person name="Lalanne C."/>
            <person name="Gautier V."/>
            <person name="Ament-Velasquez S.L."/>
            <person name="Kruys A."/>
            <person name="Hutchinson M.I."/>
            <person name="Powell A.J."/>
            <person name="Barry K."/>
            <person name="Miller A.N."/>
            <person name="Grigoriev I.V."/>
            <person name="Debuchy R."/>
            <person name="Gladieux P."/>
            <person name="Thoren M.H."/>
            <person name="Johannesson H."/>
        </authorList>
    </citation>
    <scope>NUCLEOTIDE SEQUENCE</scope>
    <source>
        <strain evidence="2">CBS 560.94</strain>
    </source>
</reference>
<evidence type="ECO:0000313" key="3">
    <source>
        <dbReference type="Proteomes" id="UP001278500"/>
    </source>
</evidence>
<accession>A0AAE0JBY5</accession>
<sequence length="147" mass="16840">MPNTTSWIKKPCEIIETNFGLSHARFVAWNPKVYQNCAYFFLIFFVPLLLLVWSACMPHLSVSNICHLLPFQLQAPVSTKTTNTAFLSPTTDQLTALLQQPRVLLRLLLLTLELLMLPMLTMRTCRRLSSLRALSCRKVVDLLLQVH</sequence>
<reference evidence="2" key="1">
    <citation type="journal article" date="2023" name="Mol. Phylogenet. Evol.">
        <title>Genome-scale phylogeny and comparative genomics of the fungal order Sordariales.</title>
        <authorList>
            <person name="Hensen N."/>
            <person name="Bonometti L."/>
            <person name="Westerberg I."/>
            <person name="Brannstrom I.O."/>
            <person name="Guillou S."/>
            <person name="Cros-Aarteil S."/>
            <person name="Calhoun S."/>
            <person name="Haridas S."/>
            <person name="Kuo A."/>
            <person name="Mondo S."/>
            <person name="Pangilinan J."/>
            <person name="Riley R."/>
            <person name="LaButti K."/>
            <person name="Andreopoulos B."/>
            <person name="Lipzen A."/>
            <person name="Chen C."/>
            <person name="Yan M."/>
            <person name="Daum C."/>
            <person name="Ng V."/>
            <person name="Clum A."/>
            <person name="Steindorff A."/>
            <person name="Ohm R.A."/>
            <person name="Martin F."/>
            <person name="Silar P."/>
            <person name="Natvig D.O."/>
            <person name="Lalanne C."/>
            <person name="Gautier V."/>
            <person name="Ament-Velasquez S.L."/>
            <person name="Kruys A."/>
            <person name="Hutchinson M.I."/>
            <person name="Powell A.J."/>
            <person name="Barry K."/>
            <person name="Miller A.N."/>
            <person name="Grigoriev I.V."/>
            <person name="Debuchy R."/>
            <person name="Gladieux P."/>
            <person name="Hiltunen Thoren M."/>
            <person name="Johannesson H."/>
        </authorList>
    </citation>
    <scope>NUCLEOTIDE SEQUENCE</scope>
    <source>
        <strain evidence="2">CBS 560.94</strain>
    </source>
</reference>
<dbReference type="EMBL" id="JAUEPP010000005">
    <property type="protein sequence ID" value="KAK3342347.1"/>
    <property type="molecule type" value="Genomic_DNA"/>
</dbReference>
<comment type="caution">
    <text evidence="2">The sequence shown here is derived from an EMBL/GenBank/DDBJ whole genome shotgun (WGS) entry which is preliminary data.</text>
</comment>
<proteinExistence type="predicted"/>
<feature type="transmembrane region" description="Helical" evidence="1">
    <location>
        <begin position="103"/>
        <end position="122"/>
    </location>
</feature>
<evidence type="ECO:0000256" key="1">
    <source>
        <dbReference type="SAM" id="Phobius"/>
    </source>
</evidence>
<dbReference type="GeneID" id="87864090"/>